<protein>
    <submittedName>
        <fullName evidence="1">Uncharacterized protein</fullName>
    </submittedName>
</protein>
<comment type="caution">
    <text evidence="1">The sequence shown here is derived from an EMBL/GenBank/DDBJ whole genome shotgun (WGS) entry which is preliminary data.</text>
</comment>
<gene>
    <name evidence="1" type="ORF">Tci_927930</name>
</gene>
<proteinExistence type="predicted"/>
<feature type="non-terminal residue" evidence="1">
    <location>
        <position position="1"/>
    </location>
</feature>
<name>A0A699XGH7_TANCI</name>
<sequence>AEVTRGSRSVQAKAICARL</sequence>
<evidence type="ECO:0000313" key="1">
    <source>
        <dbReference type="EMBL" id="GFD55961.1"/>
    </source>
</evidence>
<accession>A0A699XGH7</accession>
<reference evidence="1" key="1">
    <citation type="journal article" date="2019" name="Sci. Rep.">
        <title>Draft genome of Tanacetum cinerariifolium, the natural source of mosquito coil.</title>
        <authorList>
            <person name="Yamashiro T."/>
            <person name="Shiraishi A."/>
            <person name="Satake H."/>
            <person name="Nakayama K."/>
        </authorList>
    </citation>
    <scope>NUCLEOTIDE SEQUENCE</scope>
</reference>
<organism evidence="1">
    <name type="scientific">Tanacetum cinerariifolium</name>
    <name type="common">Dalmatian daisy</name>
    <name type="synonym">Chrysanthemum cinerariifolium</name>
    <dbReference type="NCBI Taxonomy" id="118510"/>
    <lineage>
        <taxon>Eukaryota</taxon>
        <taxon>Viridiplantae</taxon>
        <taxon>Streptophyta</taxon>
        <taxon>Embryophyta</taxon>
        <taxon>Tracheophyta</taxon>
        <taxon>Spermatophyta</taxon>
        <taxon>Magnoliopsida</taxon>
        <taxon>eudicotyledons</taxon>
        <taxon>Gunneridae</taxon>
        <taxon>Pentapetalae</taxon>
        <taxon>asterids</taxon>
        <taxon>campanulids</taxon>
        <taxon>Asterales</taxon>
        <taxon>Asteraceae</taxon>
        <taxon>Asteroideae</taxon>
        <taxon>Anthemideae</taxon>
        <taxon>Anthemidinae</taxon>
        <taxon>Tanacetum</taxon>
    </lineage>
</organism>
<dbReference type="AlphaFoldDB" id="A0A699XGH7"/>
<dbReference type="EMBL" id="BKCJ011823820">
    <property type="protein sequence ID" value="GFD55961.1"/>
    <property type="molecule type" value="Genomic_DNA"/>
</dbReference>